<dbReference type="Gene3D" id="1.50.10.20">
    <property type="match status" value="1"/>
</dbReference>
<evidence type="ECO:0000313" key="1">
    <source>
        <dbReference type="EMBL" id="SFN91088.1"/>
    </source>
</evidence>
<accession>A0A1I5CVX4</accession>
<dbReference type="STRING" id="995034.SAMN05216219_2612"/>
<keyword evidence="2" id="KW-1185">Reference proteome</keyword>
<evidence type="ECO:0008006" key="3">
    <source>
        <dbReference type="Google" id="ProtNLM"/>
    </source>
</evidence>
<gene>
    <name evidence="1" type="ORF">SAMN05216219_2612</name>
</gene>
<sequence length="332" mass="37058">MSVWPAPSVRHADRMDTRNRSPIVEWLLEGDPSVRWQVLRDLEHGPDAAVRSEREKIATSGWGARLLAEQGADGRWAGGLYSPKWTSTTYTLLLLLWLGLPRGNEQALAGCRVLWDGATFFGGGLTLAKTVKVPEACITGMLVLLAASFGYHDDRIEPAVEWLLDNQLADGGWNCAAIRTGSTHGSFHTSITVLEALHAYASAGGAVPVRSSLRDGRDFFLNHSLFRSHRSGKVVDTAFTRFPFPPQWHFDVLRGLEHFRLSGADRDARLDDAIHVLRNARGPDGRWPRHQPYPGRYWFTLEQPGQSRLATLRALRVLDWWKTDIRAGSFGS</sequence>
<protein>
    <recommendedName>
        <fullName evidence="3">Prenyltransferase and squalene oxidase repeat-containing protein</fullName>
    </recommendedName>
</protein>
<dbReference type="AlphaFoldDB" id="A0A1I5CVX4"/>
<evidence type="ECO:0000313" key="2">
    <source>
        <dbReference type="Proteomes" id="UP000198867"/>
    </source>
</evidence>
<proteinExistence type="predicted"/>
<name>A0A1I5CVX4_9MICO</name>
<dbReference type="SUPFAM" id="SSF48239">
    <property type="entry name" value="Terpenoid cyclases/Protein prenyltransferases"/>
    <property type="match status" value="1"/>
</dbReference>
<reference evidence="2" key="1">
    <citation type="submission" date="2016-10" db="EMBL/GenBank/DDBJ databases">
        <authorList>
            <person name="Varghese N."/>
            <person name="Submissions S."/>
        </authorList>
    </citation>
    <scope>NUCLEOTIDE SEQUENCE [LARGE SCALE GENOMIC DNA]</scope>
    <source>
        <strain evidence="2">CGMCC 1.11101</strain>
    </source>
</reference>
<organism evidence="1 2">
    <name type="scientific">Mycetocola miduiensis</name>
    <dbReference type="NCBI Taxonomy" id="995034"/>
    <lineage>
        <taxon>Bacteria</taxon>
        <taxon>Bacillati</taxon>
        <taxon>Actinomycetota</taxon>
        <taxon>Actinomycetes</taxon>
        <taxon>Micrococcales</taxon>
        <taxon>Microbacteriaceae</taxon>
        <taxon>Mycetocola</taxon>
    </lineage>
</organism>
<dbReference type="EMBL" id="FOVM01000007">
    <property type="protein sequence ID" value="SFN91088.1"/>
    <property type="molecule type" value="Genomic_DNA"/>
</dbReference>
<dbReference type="InterPro" id="IPR008930">
    <property type="entry name" value="Terpenoid_cyclase/PrenylTrfase"/>
</dbReference>
<dbReference type="Proteomes" id="UP000198867">
    <property type="component" value="Unassembled WGS sequence"/>
</dbReference>